<organism evidence="1 2">
    <name type="scientific">Rhizophagus irregularis</name>
    <dbReference type="NCBI Taxonomy" id="588596"/>
    <lineage>
        <taxon>Eukaryota</taxon>
        <taxon>Fungi</taxon>
        <taxon>Fungi incertae sedis</taxon>
        <taxon>Mucoromycota</taxon>
        <taxon>Glomeromycotina</taxon>
        <taxon>Glomeromycetes</taxon>
        <taxon>Glomerales</taxon>
        <taxon>Glomeraceae</taxon>
        <taxon>Rhizophagus</taxon>
    </lineage>
</organism>
<gene>
    <name evidence="1" type="ORF">RhiirA4_481793</name>
</gene>
<dbReference type="EMBL" id="LLXI01003433">
    <property type="protein sequence ID" value="PKY59218.1"/>
    <property type="molecule type" value="Genomic_DNA"/>
</dbReference>
<keyword evidence="2" id="KW-1185">Reference proteome</keyword>
<protein>
    <submittedName>
        <fullName evidence="1">Uncharacterized protein</fullName>
    </submittedName>
</protein>
<dbReference type="AlphaFoldDB" id="A0A2I1HK07"/>
<accession>A0A2I1HK07</accession>
<dbReference type="Proteomes" id="UP000234323">
    <property type="component" value="Unassembled WGS sequence"/>
</dbReference>
<reference evidence="1 2" key="1">
    <citation type="submission" date="2015-10" db="EMBL/GenBank/DDBJ databases">
        <title>Genome analyses suggest a sexual origin of heterokaryosis in a supposedly ancient asexual fungus.</title>
        <authorList>
            <person name="Ropars J."/>
            <person name="Sedzielewska K."/>
            <person name="Noel J."/>
            <person name="Charron P."/>
            <person name="Farinelli L."/>
            <person name="Marton T."/>
            <person name="Kruger M."/>
            <person name="Pelin A."/>
            <person name="Brachmann A."/>
            <person name="Corradi N."/>
        </authorList>
    </citation>
    <scope>NUCLEOTIDE SEQUENCE [LARGE SCALE GENOMIC DNA]</scope>
    <source>
        <strain evidence="1 2">A4</strain>
    </source>
</reference>
<evidence type="ECO:0000313" key="2">
    <source>
        <dbReference type="Proteomes" id="UP000234323"/>
    </source>
</evidence>
<sequence length="196" mass="23148">MRLELKKVKAGKILVLPNISNVDPDFMKAWKVIKVQIRGQYKYKTVRAQILLDDNFEKSFKKGLFRICISKNFIRWYDASLGLKGRQERDKWQTVRDLTNEEMESIRKGSLYEFTKQLQKASKTAFVKIIKITKNWKVIGYFKNLKEMEEAVENSCTQGDLNQVLCIRNKKIIYREEKKVKGQMEKKEEPEGFLPS</sequence>
<name>A0A2I1HK07_9GLOM</name>
<evidence type="ECO:0000313" key="1">
    <source>
        <dbReference type="EMBL" id="PKY59218.1"/>
    </source>
</evidence>
<proteinExistence type="predicted"/>
<comment type="caution">
    <text evidence="1">The sequence shown here is derived from an EMBL/GenBank/DDBJ whole genome shotgun (WGS) entry which is preliminary data.</text>
</comment>